<feature type="domain" description="Cation efflux protein cytoplasmic" evidence="12">
    <location>
        <begin position="231"/>
        <end position="307"/>
    </location>
</feature>
<evidence type="ECO:0000256" key="6">
    <source>
        <dbReference type="ARBA" id="ARBA00022989"/>
    </source>
</evidence>
<dbReference type="NCBIfam" id="TIGR01297">
    <property type="entry name" value="CDF"/>
    <property type="match status" value="1"/>
</dbReference>
<feature type="domain" description="Cation efflux protein transmembrane" evidence="11">
    <location>
        <begin position="39"/>
        <end position="227"/>
    </location>
</feature>
<organism evidence="13 14">
    <name type="scientific">Tannerella forsythia</name>
    <name type="common">Bacteroides forsythus</name>
    <dbReference type="NCBI Taxonomy" id="28112"/>
    <lineage>
        <taxon>Bacteria</taxon>
        <taxon>Pseudomonadati</taxon>
        <taxon>Bacteroidota</taxon>
        <taxon>Bacteroidia</taxon>
        <taxon>Bacteroidales</taxon>
        <taxon>Tannerellaceae</taxon>
        <taxon>Tannerella</taxon>
    </lineage>
</organism>
<proteinExistence type="inferred from homology"/>
<keyword evidence="7" id="KW-0406">Ion transport</keyword>
<dbReference type="InterPro" id="IPR050681">
    <property type="entry name" value="CDF/SLC30A"/>
</dbReference>
<comment type="similarity">
    <text evidence="2">Belongs to the cation diffusion facilitator (CDF) transporter (TC 2.A.4) family. SLC30A subfamily.</text>
</comment>
<feature type="compositionally biased region" description="Basic and acidic residues" evidence="9">
    <location>
        <begin position="1"/>
        <end position="12"/>
    </location>
</feature>
<dbReference type="OMA" id="KWRANER"/>
<keyword evidence="8 10" id="KW-0472">Membrane</keyword>
<dbReference type="Proteomes" id="UP000219259">
    <property type="component" value="Unassembled WGS sequence"/>
</dbReference>
<reference evidence="13 14" key="1">
    <citation type="submission" date="2017-09" db="EMBL/GenBank/DDBJ databases">
        <title>Phase variable restriction modification systems are present in the genome sequences of periodontal pathogens Prevotella intermedia, Tannerella forsythia and Porphyromonas gingivalis.</title>
        <authorList>
            <person name="Haigh R.D."/>
            <person name="Crawford L."/>
            <person name="Ralph J."/>
            <person name="Wanford J."/>
            <person name="Vartoukian S.R."/>
            <person name="Hijazib K."/>
            <person name="Wade W."/>
            <person name="Oggioni M.R."/>
        </authorList>
    </citation>
    <scope>NUCLEOTIDE SEQUENCE [LARGE SCALE GENOMIC DNA]</scope>
    <source>
        <strain evidence="13 14">WW11663</strain>
    </source>
</reference>
<dbReference type="Pfam" id="PF01545">
    <property type="entry name" value="Cation_efflux"/>
    <property type="match status" value="1"/>
</dbReference>
<comment type="subcellular location">
    <subcellularLocation>
        <location evidence="1">Membrane</location>
        <topology evidence="1">Multi-pass membrane protein</topology>
    </subcellularLocation>
</comment>
<dbReference type="PANTHER" id="PTHR11562:SF17">
    <property type="entry name" value="RE54080P-RELATED"/>
    <property type="match status" value="1"/>
</dbReference>
<keyword evidence="3" id="KW-0813">Transport</keyword>
<dbReference type="InterPro" id="IPR058533">
    <property type="entry name" value="Cation_efflux_TM"/>
</dbReference>
<evidence type="ECO:0000256" key="8">
    <source>
        <dbReference type="ARBA" id="ARBA00023136"/>
    </source>
</evidence>
<feature type="region of interest" description="Disordered" evidence="9">
    <location>
        <begin position="1"/>
        <end position="26"/>
    </location>
</feature>
<feature type="transmembrane region" description="Helical" evidence="10">
    <location>
        <begin position="196"/>
        <end position="212"/>
    </location>
</feature>
<dbReference type="InterPro" id="IPR027469">
    <property type="entry name" value="Cation_efflux_TMD_sf"/>
</dbReference>
<evidence type="ECO:0000256" key="2">
    <source>
        <dbReference type="ARBA" id="ARBA00008873"/>
    </source>
</evidence>
<feature type="transmembrane region" description="Helical" evidence="10">
    <location>
        <begin position="134"/>
        <end position="157"/>
    </location>
</feature>
<dbReference type="SUPFAM" id="SSF160240">
    <property type="entry name" value="Cation efflux protein cytoplasmic domain-like"/>
    <property type="match status" value="1"/>
</dbReference>
<evidence type="ECO:0000256" key="9">
    <source>
        <dbReference type="SAM" id="MobiDB-lite"/>
    </source>
</evidence>
<evidence type="ECO:0000256" key="7">
    <source>
        <dbReference type="ARBA" id="ARBA00023065"/>
    </source>
</evidence>
<evidence type="ECO:0000313" key="14">
    <source>
        <dbReference type="Proteomes" id="UP000219259"/>
    </source>
</evidence>
<sequence length="329" mass="37507">MEKMTHEHEIKNKMHGHHAHDDHHHHHAHPVRGRKLLWVTLLNFSITIVQVVGGILSNSLSLISDAVHNLGDSSAIFIAFLAGKHAEKQPDERKTFGYKRVEILAALFNAVVLIAICIYLFFEAYQRFVTPEPIQGKVMLFVAVFGLLANLISVVVLHKDKSHNLNVRAAYLHLLGDTLSSVAVIVGGVAIWIWELYWLDPLITVLVGVYIIRHTWSIVRQTVNILMQATPDGIDVNMLKRKVEEFPEVENMHHLHIWRMDDEHIHLEAHINLCEDRMLSDVQQIRRHLEAMLSEEFGIGHVTLQFEYKGCHGEDGLIHQRTPACSAHT</sequence>
<dbReference type="InterPro" id="IPR036837">
    <property type="entry name" value="Cation_efflux_CTD_sf"/>
</dbReference>
<comment type="caution">
    <text evidence="13">The sequence shown here is derived from an EMBL/GenBank/DDBJ whole genome shotgun (WGS) entry which is preliminary data.</text>
</comment>
<evidence type="ECO:0000256" key="4">
    <source>
        <dbReference type="ARBA" id="ARBA00022692"/>
    </source>
</evidence>
<dbReference type="GO" id="GO:0005886">
    <property type="term" value="C:plasma membrane"/>
    <property type="evidence" value="ECO:0007669"/>
    <property type="project" value="TreeGrafter"/>
</dbReference>
<keyword evidence="6 10" id="KW-1133">Transmembrane helix</keyword>
<gene>
    <name evidence="13" type="ORF">CLI86_03340</name>
</gene>
<feature type="transmembrane region" description="Helical" evidence="10">
    <location>
        <begin position="103"/>
        <end position="122"/>
    </location>
</feature>
<keyword evidence="5" id="KW-0864">Zinc transport</keyword>
<accession>A0A2A6EA15</accession>
<name>A0A2A6EA15_TANFO</name>
<dbReference type="InterPro" id="IPR002524">
    <property type="entry name" value="Cation_efflux"/>
</dbReference>
<evidence type="ECO:0000259" key="11">
    <source>
        <dbReference type="Pfam" id="PF01545"/>
    </source>
</evidence>
<dbReference type="PANTHER" id="PTHR11562">
    <property type="entry name" value="CATION EFFLUX PROTEIN/ ZINC TRANSPORTER"/>
    <property type="match status" value="1"/>
</dbReference>
<evidence type="ECO:0000313" key="13">
    <source>
        <dbReference type="EMBL" id="PDP44486.1"/>
    </source>
</evidence>
<evidence type="ECO:0000259" key="12">
    <source>
        <dbReference type="Pfam" id="PF16916"/>
    </source>
</evidence>
<evidence type="ECO:0000256" key="10">
    <source>
        <dbReference type="SAM" id="Phobius"/>
    </source>
</evidence>
<dbReference type="InterPro" id="IPR027470">
    <property type="entry name" value="Cation_efflux_CTD"/>
</dbReference>
<protein>
    <submittedName>
        <fullName evidence="13">Cation transporter</fullName>
    </submittedName>
</protein>
<dbReference type="AlphaFoldDB" id="A0A2A6EA15"/>
<evidence type="ECO:0000256" key="3">
    <source>
        <dbReference type="ARBA" id="ARBA00022448"/>
    </source>
</evidence>
<keyword evidence="4 10" id="KW-0812">Transmembrane</keyword>
<dbReference type="GO" id="GO:0005385">
    <property type="term" value="F:zinc ion transmembrane transporter activity"/>
    <property type="evidence" value="ECO:0007669"/>
    <property type="project" value="TreeGrafter"/>
</dbReference>
<dbReference type="SUPFAM" id="SSF161111">
    <property type="entry name" value="Cation efflux protein transmembrane domain-like"/>
    <property type="match status" value="1"/>
</dbReference>
<dbReference type="Gene3D" id="3.30.70.1350">
    <property type="entry name" value="Cation efflux protein, cytoplasmic domain"/>
    <property type="match status" value="1"/>
</dbReference>
<feature type="compositionally biased region" description="Basic residues" evidence="9">
    <location>
        <begin position="13"/>
        <end position="26"/>
    </location>
</feature>
<feature type="transmembrane region" description="Helical" evidence="10">
    <location>
        <begin position="169"/>
        <end position="190"/>
    </location>
</feature>
<dbReference type="Gene3D" id="1.20.1510.10">
    <property type="entry name" value="Cation efflux protein transmembrane domain"/>
    <property type="match status" value="1"/>
</dbReference>
<keyword evidence="5" id="KW-0862">Zinc</keyword>
<evidence type="ECO:0000256" key="1">
    <source>
        <dbReference type="ARBA" id="ARBA00004141"/>
    </source>
</evidence>
<evidence type="ECO:0000256" key="5">
    <source>
        <dbReference type="ARBA" id="ARBA00022906"/>
    </source>
</evidence>
<dbReference type="Pfam" id="PF16916">
    <property type="entry name" value="ZT_dimer"/>
    <property type="match status" value="1"/>
</dbReference>
<dbReference type="EMBL" id="NSLJ01000006">
    <property type="protein sequence ID" value="PDP44486.1"/>
    <property type="molecule type" value="Genomic_DNA"/>
</dbReference>